<sequence>MKPQLPKLLNAHGYDQRCLATIMDPHWTIRDGECYDSFWVAYWLLQREDDNGKGKNTKKHAEQVIRYRNAMLERPLEESRLKDIFNDKSLKYTPGCNAAKSRLPWINREKLCWRCQRMEKHCLANLLKAQEEGLNPTALAVLLNISVTGDTSPTRIAAAINMKDYRAIQAAMTRIMAAGCWPDNVDLPASNAGGPDKSNMANCDSTTGSSDR</sequence>
<accession>A0A398DZ04</accession>
<protein>
    <submittedName>
        <fullName evidence="2">Uncharacterized protein</fullName>
    </submittedName>
</protein>
<dbReference type="EMBL" id="QXIY01000012">
    <property type="protein sequence ID" value="RIE17137.1"/>
    <property type="molecule type" value="Genomic_DNA"/>
</dbReference>
<evidence type="ECO:0000313" key="3">
    <source>
        <dbReference type="Proteomes" id="UP000266113"/>
    </source>
</evidence>
<organism evidence="2 3">
    <name type="scientific">Candidatus Cryosericum septentrionale</name>
    <dbReference type="NCBI Taxonomy" id="2290913"/>
    <lineage>
        <taxon>Bacteria</taxon>
        <taxon>Pseudomonadati</taxon>
        <taxon>Caldisericota/Cryosericota group</taxon>
        <taxon>Candidatus Cryosericota</taxon>
        <taxon>Candidatus Cryosericia</taxon>
        <taxon>Candidatus Cryosericales</taxon>
        <taxon>Candidatus Cryosericaceae</taxon>
        <taxon>Candidatus Cryosericum</taxon>
    </lineage>
</organism>
<feature type="region of interest" description="Disordered" evidence="1">
    <location>
        <begin position="191"/>
        <end position="212"/>
    </location>
</feature>
<dbReference type="AlphaFoldDB" id="A0A398DZ04"/>
<name>A0A398DZ04_9BACT</name>
<evidence type="ECO:0000256" key="1">
    <source>
        <dbReference type="SAM" id="MobiDB-lite"/>
    </source>
</evidence>
<dbReference type="Proteomes" id="UP000266113">
    <property type="component" value="Unassembled WGS sequence"/>
</dbReference>
<evidence type="ECO:0000313" key="2">
    <source>
        <dbReference type="EMBL" id="RIE17137.1"/>
    </source>
</evidence>
<keyword evidence="3" id="KW-1185">Reference proteome</keyword>
<gene>
    <name evidence="2" type="ORF">SMC1_03120</name>
</gene>
<comment type="caution">
    <text evidence="2">The sequence shown here is derived from an EMBL/GenBank/DDBJ whole genome shotgun (WGS) entry which is preliminary data.</text>
</comment>
<proteinExistence type="predicted"/>
<reference evidence="2 3" key="1">
    <citation type="submission" date="2018-09" db="EMBL/GenBank/DDBJ databases">
        <title>Discovery and Ecogenomic Context for Candidatus Cryosericales, a Global Caldiserica Order Active in Thawing Permafrost.</title>
        <authorList>
            <person name="Martinez M.A."/>
            <person name="Woodcroft B.J."/>
            <person name="Ignacio Espinoza J.C."/>
            <person name="Zayed A."/>
            <person name="Singleton C.M."/>
            <person name="Boyd J."/>
            <person name="Li Y.-F."/>
            <person name="Purvine S."/>
            <person name="Maughan H."/>
            <person name="Hodgkins S.B."/>
            <person name="Anderson D."/>
            <person name="Sederholm M."/>
            <person name="Temperton B."/>
            <person name="Saleska S.R."/>
            <person name="Tyson G.W."/>
            <person name="Rich V.I."/>
        </authorList>
    </citation>
    <scope>NUCLEOTIDE SEQUENCE [LARGE SCALE GENOMIC DNA]</scope>
    <source>
        <strain evidence="2 3">SMC1</strain>
    </source>
</reference>
<dbReference type="RefSeq" id="WP_119085347.1">
    <property type="nucleotide sequence ID" value="NZ_QXIY01000012.1"/>
</dbReference>
<feature type="compositionally biased region" description="Polar residues" evidence="1">
    <location>
        <begin position="199"/>
        <end position="212"/>
    </location>
</feature>